<reference evidence="2" key="2">
    <citation type="submission" date="2021-04" db="EMBL/GenBank/DDBJ databases">
        <authorList>
            <person name="Gilroy R."/>
        </authorList>
    </citation>
    <scope>NUCLEOTIDE SEQUENCE</scope>
    <source>
        <strain evidence="2">CHK173-259</strain>
    </source>
</reference>
<feature type="coiled-coil region" evidence="1">
    <location>
        <begin position="46"/>
        <end position="94"/>
    </location>
</feature>
<dbReference type="AlphaFoldDB" id="A0A9D1QS70"/>
<reference evidence="2" key="1">
    <citation type="journal article" date="2021" name="PeerJ">
        <title>Extensive microbial diversity within the chicken gut microbiome revealed by metagenomics and culture.</title>
        <authorList>
            <person name="Gilroy R."/>
            <person name="Ravi A."/>
            <person name="Getino M."/>
            <person name="Pursley I."/>
            <person name="Horton D.L."/>
            <person name="Alikhan N.F."/>
            <person name="Baker D."/>
            <person name="Gharbi K."/>
            <person name="Hall N."/>
            <person name="Watson M."/>
            <person name="Adriaenssens E.M."/>
            <person name="Foster-Nyarko E."/>
            <person name="Jarju S."/>
            <person name="Secka A."/>
            <person name="Antonio M."/>
            <person name="Oren A."/>
            <person name="Chaudhuri R.R."/>
            <person name="La Ragione R."/>
            <person name="Hildebrand F."/>
            <person name="Pallen M.J."/>
        </authorList>
    </citation>
    <scope>NUCLEOTIDE SEQUENCE</scope>
    <source>
        <strain evidence="2">CHK173-259</strain>
    </source>
</reference>
<dbReference type="Gene3D" id="1.20.5.300">
    <property type="match status" value="1"/>
</dbReference>
<evidence type="ECO:0008006" key="4">
    <source>
        <dbReference type="Google" id="ProtNLM"/>
    </source>
</evidence>
<organism evidence="2 3">
    <name type="scientific">Candidatus Levilactobacillus faecigallinarum</name>
    <dbReference type="NCBI Taxonomy" id="2838638"/>
    <lineage>
        <taxon>Bacteria</taxon>
        <taxon>Bacillati</taxon>
        <taxon>Bacillota</taxon>
        <taxon>Bacilli</taxon>
        <taxon>Lactobacillales</taxon>
        <taxon>Lactobacillaceae</taxon>
        <taxon>Levilactobacillus</taxon>
    </lineage>
</organism>
<evidence type="ECO:0000313" key="2">
    <source>
        <dbReference type="EMBL" id="HIW71061.1"/>
    </source>
</evidence>
<accession>A0A9D1QS70</accession>
<name>A0A9D1QS70_9LACO</name>
<evidence type="ECO:0000256" key="1">
    <source>
        <dbReference type="SAM" id="Coils"/>
    </source>
</evidence>
<gene>
    <name evidence="2" type="ORF">H9875_00390</name>
</gene>
<protein>
    <recommendedName>
        <fullName evidence="4">DUF2730 family protein</fullName>
    </recommendedName>
</protein>
<evidence type="ECO:0000313" key="3">
    <source>
        <dbReference type="Proteomes" id="UP000886822"/>
    </source>
</evidence>
<dbReference type="Proteomes" id="UP000886822">
    <property type="component" value="Unassembled WGS sequence"/>
</dbReference>
<proteinExistence type="predicted"/>
<comment type="caution">
    <text evidence="2">The sequence shown here is derived from an EMBL/GenBank/DDBJ whole genome shotgun (WGS) entry which is preliminary data.</text>
</comment>
<sequence>MRINLFQIIVTAVVTYGASWLTLKGTRYTAASSKESAFAQVTPDMAEQIRDLLKESQAKNEQITALTARVKEQAQQLKEQSQQLKEQSKVMMEQGHTINALNGQIGSLRQQFSKIGGK</sequence>
<dbReference type="EMBL" id="DXGJ01000004">
    <property type="protein sequence ID" value="HIW71061.1"/>
    <property type="molecule type" value="Genomic_DNA"/>
</dbReference>
<keyword evidence="1" id="KW-0175">Coiled coil</keyword>
<dbReference type="SUPFAM" id="SSF90257">
    <property type="entry name" value="Myosin rod fragments"/>
    <property type="match status" value="1"/>
</dbReference>